<evidence type="ECO:0000256" key="3">
    <source>
        <dbReference type="SAM" id="MobiDB-lite"/>
    </source>
</evidence>
<dbReference type="InterPro" id="IPR036271">
    <property type="entry name" value="Tet_transcr_reg_TetR-rel_C_sf"/>
</dbReference>
<evidence type="ECO:0000313" key="5">
    <source>
        <dbReference type="EMBL" id="MDH6222426.1"/>
    </source>
</evidence>
<sequence length="239" mass="25651">MTGTEAGTGTGRRVSQARERLLQTAGQLFYAEGIHTVGVDRLVAESKVTNATFYRHFRSKEDLAVAYIASVDQAIRTQIGTLTAADVPTDSILRGIGASLVEQIRSPGYRGCAFLNAAAEFPDPDHPVHRAVVQHRAWFLQTITELFAEITTAQAEHAGRHFVMLRDGAMSAGYLGDPVLAGETLLRGIDGLLRIHTARGQDEPASSSPGQASSAATPLSDIECTPPSTQPRPGRNRPH</sequence>
<feature type="region of interest" description="Disordered" evidence="3">
    <location>
        <begin position="200"/>
        <end position="239"/>
    </location>
</feature>
<comment type="caution">
    <text evidence="5">The sequence shown here is derived from an EMBL/GenBank/DDBJ whole genome shotgun (WGS) entry which is preliminary data.</text>
</comment>
<feature type="DNA-binding region" description="H-T-H motif" evidence="2">
    <location>
        <begin position="38"/>
        <end position="57"/>
    </location>
</feature>
<dbReference type="InterPro" id="IPR009057">
    <property type="entry name" value="Homeodomain-like_sf"/>
</dbReference>
<evidence type="ECO:0000259" key="4">
    <source>
        <dbReference type="PROSITE" id="PS50977"/>
    </source>
</evidence>
<dbReference type="RefSeq" id="WP_280883054.1">
    <property type="nucleotide sequence ID" value="NZ_JARXVH010000033.1"/>
</dbReference>
<dbReference type="SUPFAM" id="SSF46689">
    <property type="entry name" value="Homeodomain-like"/>
    <property type="match status" value="1"/>
</dbReference>
<evidence type="ECO:0000256" key="1">
    <source>
        <dbReference type="ARBA" id="ARBA00023125"/>
    </source>
</evidence>
<dbReference type="PANTHER" id="PTHR30055:SF200">
    <property type="entry name" value="HTH-TYPE TRANSCRIPTIONAL REPRESSOR BDCR"/>
    <property type="match status" value="1"/>
</dbReference>
<accession>A0ABT6M1I9</accession>
<dbReference type="PANTHER" id="PTHR30055">
    <property type="entry name" value="HTH-TYPE TRANSCRIPTIONAL REGULATOR RUTR"/>
    <property type="match status" value="1"/>
</dbReference>
<reference evidence="5 6" key="1">
    <citation type="submission" date="2023-04" db="EMBL/GenBank/DDBJ databases">
        <title>Forest soil microbial communities from Buena Vista Peninsula, Colon Province, Panama.</title>
        <authorList>
            <person name="Bouskill N."/>
        </authorList>
    </citation>
    <scope>NUCLEOTIDE SEQUENCE [LARGE SCALE GENOMIC DNA]</scope>
    <source>
        <strain evidence="5 6">GGS1</strain>
    </source>
</reference>
<dbReference type="InterPro" id="IPR001647">
    <property type="entry name" value="HTH_TetR"/>
</dbReference>
<dbReference type="Gene3D" id="1.10.357.10">
    <property type="entry name" value="Tetracycline Repressor, domain 2"/>
    <property type="match status" value="1"/>
</dbReference>
<keyword evidence="1 2" id="KW-0238">DNA-binding</keyword>
<dbReference type="PROSITE" id="PS50977">
    <property type="entry name" value="HTH_TETR_2"/>
    <property type="match status" value="1"/>
</dbReference>
<dbReference type="InterPro" id="IPR050109">
    <property type="entry name" value="HTH-type_TetR-like_transc_reg"/>
</dbReference>
<feature type="domain" description="HTH tetR-type" evidence="4">
    <location>
        <begin position="15"/>
        <end position="75"/>
    </location>
</feature>
<keyword evidence="6" id="KW-1185">Reference proteome</keyword>
<feature type="compositionally biased region" description="Low complexity" evidence="3">
    <location>
        <begin position="204"/>
        <end position="218"/>
    </location>
</feature>
<organism evidence="5 6">
    <name type="scientific">Streptomyces pseudovenezuelae</name>
    <dbReference type="NCBI Taxonomy" id="67350"/>
    <lineage>
        <taxon>Bacteria</taxon>
        <taxon>Bacillati</taxon>
        <taxon>Actinomycetota</taxon>
        <taxon>Actinomycetes</taxon>
        <taxon>Kitasatosporales</taxon>
        <taxon>Streptomycetaceae</taxon>
        <taxon>Streptomyces</taxon>
        <taxon>Streptomyces aurantiacus group</taxon>
    </lineage>
</organism>
<proteinExistence type="predicted"/>
<dbReference type="Proteomes" id="UP001160499">
    <property type="component" value="Unassembled WGS sequence"/>
</dbReference>
<dbReference type="PRINTS" id="PR00455">
    <property type="entry name" value="HTHTETR"/>
</dbReference>
<gene>
    <name evidence="5" type="ORF">M2283_009777</name>
</gene>
<dbReference type="SUPFAM" id="SSF48498">
    <property type="entry name" value="Tetracyclin repressor-like, C-terminal domain"/>
    <property type="match status" value="1"/>
</dbReference>
<protein>
    <submittedName>
        <fullName evidence="5">AcrR family transcriptional regulator</fullName>
    </submittedName>
</protein>
<evidence type="ECO:0000313" key="6">
    <source>
        <dbReference type="Proteomes" id="UP001160499"/>
    </source>
</evidence>
<dbReference type="EMBL" id="JARXVH010000033">
    <property type="protein sequence ID" value="MDH6222426.1"/>
    <property type="molecule type" value="Genomic_DNA"/>
</dbReference>
<dbReference type="Pfam" id="PF00440">
    <property type="entry name" value="TetR_N"/>
    <property type="match status" value="1"/>
</dbReference>
<evidence type="ECO:0000256" key="2">
    <source>
        <dbReference type="PROSITE-ProRule" id="PRU00335"/>
    </source>
</evidence>
<name>A0ABT6M1I9_9ACTN</name>